<keyword evidence="2" id="KW-1185">Reference proteome</keyword>
<name>A0ACC8X7V6_9FIRM</name>
<reference evidence="1" key="1">
    <citation type="submission" date="2016-08" db="EMBL/GenBank/DDBJ databases">
        <authorList>
            <person name="Ngugi D.K."/>
            <person name="Miyake S."/>
            <person name="Stingl U."/>
        </authorList>
    </citation>
    <scope>NUCLEOTIDE SEQUENCE</scope>
    <source>
        <strain evidence="1">SCG-B11WGA-EpuloA1</strain>
    </source>
</reference>
<dbReference type="Proteomes" id="UP000188605">
    <property type="component" value="Unassembled WGS sequence"/>
</dbReference>
<organism evidence="1 2">
    <name type="scientific">Candidatus Epulonipiscium fishelsonii</name>
    <dbReference type="NCBI Taxonomy" id="77094"/>
    <lineage>
        <taxon>Bacteria</taxon>
        <taxon>Bacillati</taxon>
        <taxon>Bacillota</taxon>
        <taxon>Clostridia</taxon>
        <taxon>Lachnospirales</taxon>
        <taxon>Lachnospiraceae</taxon>
        <taxon>Candidatus Epulonipiscium</taxon>
    </lineage>
</organism>
<gene>
    <name evidence="1" type="ORF">AN396_11980</name>
</gene>
<evidence type="ECO:0000313" key="1">
    <source>
        <dbReference type="EMBL" id="ONI37868.1"/>
    </source>
</evidence>
<protein>
    <submittedName>
        <fullName evidence="1">Uncharacterized protein</fullName>
    </submittedName>
</protein>
<proteinExistence type="predicted"/>
<dbReference type="EMBL" id="LJDB01000102">
    <property type="protein sequence ID" value="ONI37868.1"/>
    <property type="molecule type" value="Genomic_DNA"/>
</dbReference>
<sequence length="386" mass="45230">MSVIYNKKIEITFKKNDVCILDNQSKICNWLYNYLLEVCIKDYMDNNDSLKLLDGRNLRNYATSLKKEYPFLKTVYSAPLKECAYRIKRAYIKSFTSSAGLPNFRSWKKKWFSLVFDEPFKGWEVKDDGNIISVSLGKIPDLPVEDGKRNPSVLGKLKVPMILEPDERYKLFSLVKKDNKFYGIFTIEKQLPLIHSSTSKWIVLNLETQDFFISLDYKGDILKFKQINLVKYWDNQIYNIKAKRDDCKTKYKKYTTSGAKFTTHSSRWNKLNDALNTAKNTKQSQLKGILFQISLYLYKHYDLIVVTDYTSNVKPVGYFRRILKWTSEKQQKHFIINSHPKENSVDIEGTRHITRLAGYCVDELYSSNKTLVGEASFKEGLHFKEI</sequence>
<evidence type="ECO:0000313" key="2">
    <source>
        <dbReference type="Proteomes" id="UP000188605"/>
    </source>
</evidence>
<accession>A0ACC8X7V6</accession>
<comment type="caution">
    <text evidence="1">The sequence shown here is derived from an EMBL/GenBank/DDBJ whole genome shotgun (WGS) entry which is preliminary data.</text>
</comment>